<evidence type="ECO:0000313" key="2">
    <source>
        <dbReference type="EMBL" id="CAG5099502.1"/>
    </source>
</evidence>
<comment type="similarity">
    <text evidence="1">Belongs to the TPPP family.</text>
</comment>
<dbReference type="PANTHER" id="PTHR12932">
    <property type="entry name" value="P25 ALPHA-RELATED"/>
    <property type="match status" value="1"/>
</dbReference>
<reference evidence="2 3" key="1">
    <citation type="submission" date="2021-04" db="EMBL/GenBank/DDBJ databases">
        <authorList>
            <person name="Bliznina A."/>
        </authorList>
    </citation>
    <scope>NUCLEOTIDE SEQUENCE [LARGE SCALE GENOMIC DNA]</scope>
</reference>
<dbReference type="EMBL" id="OU015569">
    <property type="protein sequence ID" value="CAG5099502.1"/>
    <property type="molecule type" value="Genomic_DNA"/>
</dbReference>
<organism evidence="2 3">
    <name type="scientific">Oikopleura dioica</name>
    <name type="common">Tunicate</name>
    <dbReference type="NCBI Taxonomy" id="34765"/>
    <lineage>
        <taxon>Eukaryota</taxon>
        <taxon>Metazoa</taxon>
        <taxon>Chordata</taxon>
        <taxon>Tunicata</taxon>
        <taxon>Appendicularia</taxon>
        <taxon>Copelata</taxon>
        <taxon>Oikopleuridae</taxon>
        <taxon>Oikopleura</taxon>
    </lineage>
</organism>
<evidence type="ECO:0000256" key="1">
    <source>
        <dbReference type="ARBA" id="ARBA00010994"/>
    </source>
</evidence>
<dbReference type="InterPro" id="IPR008907">
    <property type="entry name" value="TPP/p25"/>
</dbReference>
<proteinExistence type="inferred from homology"/>
<accession>A0ABN7SNS8</accession>
<dbReference type="Proteomes" id="UP001158576">
    <property type="component" value="Chromosome XSR"/>
</dbReference>
<gene>
    <name evidence="2" type="ORF">OKIOD_LOCUS8112</name>
</gene>
<sequence length="172" mass="18843">MSAAVKSTFEAFALQGTTATQAKSANEINNKNFSKLCKDCKVIGQKCTSTDVDIVFSKVKTKGAQKMTFDQFCQALKELSPKRFPKKTKEEAEEAIFKLVEDKTPGTNATTKTTNTKNVDRMTDASKYTGAHKARFDAETGKGKGIEGRKDIDKNTGYVGAYKGDGTYDKTH</sequence>
<dbReference type="PANTHER" id="PTHR12932:SF9">
    <property type="entry name" value="TUBULIN POLYMERIZATION-PROMOTING PROTEIN HOMOLOG"/>
    <property type="match status" value="1"/>
</dbReference>
<dbReference type="Pfam" id="PF05517">
    <property type="entry name" value="p25-alpha"/>
    <property type="match status" value="1"/>
</dbReference>
<evidence type="ECO:0000313" key="3">
    <source>
        <dbReference type="Proteomes" id="UP001158576"/>
    </source>
</evidence>
<keyword evidence="3" id="KW-1185">Reference proteome</keyword>
<dbReference type="Gene3D" id="1.10.238.10">
    <property type="entry name" value="EF-hand"/>
    <property type="match status" value="1"/>
</dbReference>
<name>A0ABN7SNS8_OIKDI</name>
<dbReference type="SUPFAM" id="SSF47473">
    <property type="entry name" value="EF-hand"/>
    <property type="match status" value="1"/>
</dbReference>
<dbReference type="InterPro" id="IPR011992">
    <property type="entry name" value="EF-hand-dom_pair"/>
</dbReference>
<protein>
    <submittedName>
        <fullName evidence="2">Oidioi.mRNA.OKI2018_I69.XSR.g16554.t1.cds</fullName>
    </submittedName>
</protein>